<feature type="region of interest" description="Disordered" evidence="1">
    <location>
        <begin position="35"/>
        <end position="152"/>
    </location>
</feature>
<evidence type="ECO:0000313" key="3">
    <source>
        <dbReference type="EMBL" id="KAF2762878.1"/>
    </source>
</evidence>
<name>A0A6A6WL16_9PEZI</name>
<keyword evidence="2" id="KW-0472">Membrane</keyword>
<feature type="region of interest" description="Disordered" evidence="1">
    <location>
        <begin position="466"/>
        <end position="549"/>
    </location>
</feature>
<feature type="transmembrane region" description="Helical" evidence="2">
    <location>
        <begin position="394"/>
        <end position="412"/>
    </location>
</feature>
<evidence type="ECO:0000256" key="1">
    <source>
        <dbReference type="SAM" id="MobiDB-lite"/>
    </source>
</evidence>
<accession>A0A6A6WL16</accession>
<reference evidence="3" key="1">
    <citation type="journal article" date="2020" name="Stud. Mycol.">
        <title>101 Dothideomycetes genomes: a test case for predicting lifestyles and emergence of pathogens.</title>
        <authorList>
            <person name="Haridas S."/>
            <person name="Albert R."/>
            <person name="Binder M."/>
            <person name="Bloem J."/>
            <person name="Labutti K."/>
            <person name="Salamov A."/>
            <person name="Andreopoulos B."/>
            <person name="Baker S."/>
            <person name="Barry K."/>
            <person name="Bills G."/>
            <person name="Bluhm B."/>
            <person name="Cannon C."/>
            <person name="Castanera R."/>
            <person name="Culley D."/>
            <person name="Daum C."/>
            <person name="Ezra D."/>
            <person name="Gonzalez J."/>
            <person name="Henrissat B."/>
            <person name="Kuo A."/>
            <person name="Liang C."/>
            <person name="Lipzen A."/>
            <person name="Lutzoni F."/>
            <person name="Magnuson J."/>
            <person name="Mondo S."/>
            <person name="Nolan M."/>
            <person name="Ohm R."/>
            <person name="Pangilinan J."/>
            <person name="Park H.-J."/>
            <person name="Ramirez L."/>
            <person name="Alfaro M."/>
            <person name="Sun H."/>
            <person name="Tritt A."/>
            <person name="Yoshinaga Y."/>
            <person name="Zwiers L.-H."/>
            <person name="Turgeon B."/>
            <person name="Goodwin S."/>
            <person name="Spatafora J."/>
            <person name="Crous P."/>
            <person name="Grigoriev I."/>
        </authorList>
    </citation>
    <scope>NUCLEOTIDE SEQUENCE</scope>
    <source>
        <strain evidence="3">CBS 121739</strain>
    </source>
</reference>
<feature type="compositionally biased region" description="Basic and acidic residues" evidence="1">
    <location>
        <begin position="47"/>
        <end position="56"/>
    </location>
</feature>
<feature type="region of interest" description="Disordered" evidence="1">
    <location>
        <begin position="247"/>
        <end position="280"/>
    </location>
</feature>
<evidence type="ECO:0000256" key="2">
    <source>
        <dbReference type="SAM" id="Phobius"/>
    </source>
</evidence>
<gene>
    <name evidence="3" type="ORF">EJ05DRAFT_495729</name>
</gene>
<sequence>MASQEPERDRFANPTAIQEPDKELFATPSAAQEFHHSFATPKRKLSRKDVNRDWPIEPKSPPDTSPKQALRVELPNISPYSQSTESFLEMDSSMLRDDPPNSVVDETETFLWDSPLPSSSMIDEDDKGPQDQAQNHESHVVPSSVEDERSSSSALVDLIDLTEHDDINTDLLSHTNENSIYHTTSSDDECPAHMSEGYIEAGSPPSTPTLGSRILARSPSSRLETAFHLQIPSEEFLSPFDHAVKSDNSNTSLSSPAILAPTPASAHEQKHSPFPTQPHTASFDCETVRLGKFKNTSSSILTKDIVESEEHQLKRKISQVDKPIEHSPVKMLRKDSDMSELHLDIDLALSPPSRMSKIVKWLTKFIFTMTGTLLVSFSGWLIDQVRLSDNRPNVYGYVILSSIFFLGYKLILYGRPSDEVGAPTGGDTFEGLARQVDKELEDKLQDSAKTQMSNEYVKINAKEAQGRVGKQVVKSKEKHNGPKKPTASEPKRSTKGGLPKDSLDSGHKCSAALSDRGTRSKDQTCKSQPTGVKPAKKNVTRTIEDEEENLDDQLEWAYNMRKEKNALRARAAVKD</sequence>
<dbReference type="EMBL" id="ML996565">
    <property type="protein sequence ID" value="KAF2762878.1"/>
    <property type="molecule type" value="Genomic_DNA"/>
</dbReference>
<keyword evidence="2" id="KW-0812">Transmembrane</keyword>
<protein>
    <submittedName>
        <fullName evidence="3">Uncharacterized protein</fullName>
    </submittedName>
</protein>
<dbReference type="Proteomes" id="UP000799437">
    <property type="component" value="Unassembled WGS sequence"/>
</dbReference>
<proteinExistence type="predicted"/>
<dbReference type="RefSeq" id="XP_033605329.1">
    <property type="nucleotide sequence ID" value="XM_033746282.1"/>
</dbReference>
<feature type="transmembrane region" description="Helical" evidence="2">
    <location>
        <begin position="361"/>
        <end position="382"/>
    </location>
</feature>
<keyword evidence="2" id="KW-1133">Transmembrane helix</keyword>
<feature type="region of interest" description="Disordered" evidence="1">
    <location>
        <begin position="1"/>
        <end position="22"/>
    </location>
</feature>
<organism evidence="3 4">
    <name type="scientific">Pseudovirgaria hyperparasitica</name>
    <dbReference type="NCBI Taxonomy" id="470096"/>
    <lineage>
        <taxon>Eukaryota</taxon>
        <taxon>Fungi</taxon>
        <taxon>Dikarya</taxon>
        <taxon>Ascomycota</taxon>
        <taxon>Pezizomycotina</taxon>
        <taxon>Dothideomycetes</taxon>
        <taxon>Dothideomycetes incertae sedis</taxon>
        <taxon>Acrospermales</taxon>
        <taxon>Acrospermaceae</taxon>
        <taxon>Pseudovirgaria</taxon>
    </lineage>
</organism>
<evidence type="ECO:0000313" key="4">
    <source>
        <dbReference type="Proteomes" id="UP000799437"/>
    </source>
</evidence>
<dbReference type="GeneID" id="54487336"/>
<keyword evidence="4" id="KW-1185">Reference proteome</keyword>
<dbReference type="AlphaFoldDB" id="A0A6A6WL16"/>
<feature type="compositionally biased region" description="Basic and acidic residues" evidence="1">
    <location>
        <begin position="1"/>
        <end position="11"/>
    </location>
</feature>